<accession>A0A7S1FJJ7</accession>
<protein>
    <submittedName>
        <fullName evidence="2">Uncharacterized protein</fullName>
    </submittedName>
</protein>
<evidence type="ECO:0000256" key="1">
    <source>
        <dbReference type="SAM" id="SignalP"/>
    </source>
</evidence>
<dbReference type="AlphaFoldDB" id="A0A7S1FJJ7"/>
<feature type="chain" id="PRO_5031393382" evidence="1">
    <location>
        <begin position="28"/>
        <end position="219"/>
    </location>
</feature>
<sequence>MTVVSLWTCVCVLLSLTILSLVGCGNGGNGGTCVVKRDCPNDTETDTFDGVGGDSKCCSSWESYAKECSTDFTVVKPYACAIWDDCSGTASLKDNLTLIDWEFDCSGVVYCPNPFICGAPAIITIPGVPASTTCCSSYTALKTASCDGKSDKALACQALQDCAKYPFGQQAVVPLAIQYQCSSSAGEETMNVVAEDLIQNAVVATSQTDNTDAALLKVV</sequence>
<evidence type="ECO:0000313" key="2">
    <source>
        <dbReference type="EMBL" id="CAD8870165.1"/>
    </source>
</evidence>
<reference evidence="2" key="1">
    <citation type="submission" date="2021-01" db="EMBL/GenBank/DDBJ databases">
        <authorList>
            <person name="Corre E."/>
            <person name="Pelletier E."/>
            <person name="Niang G."/>
            <person name="Scheremetjew M."/>
            <person name="Finn R."/>
            <person name="Kale V."/>
            <person name="Holt S."/>
            <person name="Cochrane G."/>
            <person name="Meng A."/>
            <person name="Brown T."/>
            <person name="Cohen L."/>
        </authorList>
    </citation>
    <scope>NUCLEOTIDE SEQUENCE</scope>
</reference>
<name>A0A7S1FJJ7_NOCSC</name>
<feature type="signal peptide" evidence="1">
    <location>
        <begin position="1"/>
        <end position="27"/>
    </location>
</feature>
<gene>
    <name evidence="2" type="ORF">NSCI0253_LOCUS44522</name>
</gene>
<organism evidence="2">
    <name type="scientific">Noctiluca scintillans</name>
    <name type="common">Sea sparkle</name>
    <name type="synonym">Red tide dinoflagellate</name>
    <dbReference type="NCBI Taxonomy" id="2966"/>
    <lineage>
        <taxon>Eukaryota</taxon>
        <taxon>Sar</taxon>
        <taxon>Alveolata</taxon>
        <taxon>Dinophyceae</taxon>
        <taxon>Noctilucales</taxon>
        <taxon>Noctilucaceae</taxon>
        <taxon>Noctiluca</taxon>
    </lineage>
</organism>
<keyword evidence="1" id="KW-0732">Signal</keyword>
<dbReference type="EMBL" id="HBFQ01062896">
    <property type="protein sequence ID" value="CAD8870165.1"/>
    <property type="molecule type" value="Transcribed_RNA"/>
</dbReference>
<proteinExistence type="predicted"/>